<evidence type="ECO:0000313" key="1">
    <source>
        <dbReference type="EMBL" id="KAF2830593.1"/>
    </source>
</evidence>
<sequence length="220" mass="24081">MPCSLRIPFVPQTRPFAAPHATSSAPPLSLLLIPIHTPHIPHPKIFSNLAFHGKPAPADDSAQPQDKKSLALRDTMANWEVDSMADLIPASISPLVKKSFGEGSFGTIAARTTIEETDAPVFAPPEEWSMQVVQKLHLLSQMTRGDIPWAHRVLERCVFERHQGMKGATVGTKVREVMPADVRGAIAEDGGARMFTLRHGIEIMGFMVLCVPPARTIELQ</sequence>
<dbReference type="Proteomes" id="UP000799424">
    <property type="component" value="Unassembled WGS sequence"/>
</dbReference>
<gene>
    <name evidence="1" type="ORF">CC86DRAFT_402625</name>
</gene>
<evidence type="ECO:0000313" key="2">
    <source>
        <dbReference type="Proteomes" id="UP000799424"/>
    </source>
</evidence>
<dbReference type="AlphaFoldDB" id="A0A6A7ABS8"/>
<organism evidence="1 2">
    <name type="scientific">Ophiobolus disseminans</name>
    <dbReference type="NCBI Taxonomy" id="1469910"/>
    <lineage>
        <taxon>Eukaryota</taxon>
        <taxon>Fungi</taxon>
        <taxon>Dikarya</taxon>
        <taxon>Ascomycota</taxon>
        <taxon>Pezizomycotina</taxon>
        <taxon>Dothideomycetes</taxon>
        <taxon>Pleosporomycetidae</taxon>
        <taxon>Pleosporales</taxon>
        <taxon>Pleosporineae</taxon>
        <taxon>Phaeosphaeriaceae</taxon>
        <taxon>Ophiobolus</taxon>
    </lineage>
</organism>
<protein>
    <submittedName>
        <fullName evidence="1">Uncharacterized protein</fullName>
    </submittedName>
</protein>
<name>A0A6A7ABS8_9PLEO</name>
<dbReference type="EMBL" id="MU006219">
    <property type="protein sequence ID" value="KAF2830593.1"/>
    <property type="molecule type" value="Genomic_DNA"/>
</dbReference>
<proteinExistence type="predicted"/>
<reference evidence="1" key="1">
    <citation type="journal article" date="2020" name="Stud. Mycol.">
        <title>101 Dothideomycetes genomes: a test case for predicting lifestyles and emergence of pathogens.</title>
        <authorList>
            <person name="Haridas S."/>
            <person name="Albert R."/>
            <person name="Binder M."/>
            <person name="Bloem J."/>
            <person name="Labutti K."/>
            <person name="Salamov A."/>
            <person name="Andreopoulos B."/>
            <person name="Baker S."/>
            <person name="Barry K."/>
            <person name="Bills G."/>
            <person name="Bluhm B."/>
            <person name="Cannon C."/>
            <person name="Castanera R."/>
            <person name="Culley D."/>
            <person name="Daum C."/>
            <person name="Ezra D."/>
            <person name="Gonzalez J."/>
            <person name="Henrissat B."/>
            <person name="Kuo A."/>
            <person name="Liang C."/>
            <person name="Lipzen A."/>
            <person name="Lutzoni F."/>
            <person name="Magnuson J."/>
            <person name="Mondo S."/>
            <person name="Nolan M."/>
            <person name="Ohm R."/>
            <person name="Pangilinan J."/>
            <person name="Park H.-J."/>
            <person name="Ramirez L."/>
            <person name="Alfaro M."/>
            <person name="Sun H."/>
            <person name="Tritt A."/>
            <person name="Yoshinaga Y."/>
            <person name="Zwiers L.-H."/>
            <person name="Turgeon B."/>
            <person name="Goodwin S."/>
            <person name="Spatafora J."/>
            <person name="Crous P."/>
            <person name="Grigoriev I."/>
        </authorList>
    </citation>
    <scope>NUCLEOTIDE SEQUENCE</scope>
    <source>
        <strain evidence="1">CBS 113818</strain>
    </source>
</reference>
<accession>A0A6A7ABS8</accession>
<keyword evidence="2" id="KW-1185">Reference proteome</keyword>